<dbReference type="Proteomes" id="UP001186944">
    <property type="component" value="Unassembled WGS sequence"/>
</dbReference>
<sequence>MAVELISPDFIHISRRCRSSMDEREKQIVSAVFSSPSYNDVDLQSTARYLWEQGLLDQRHLEELTVSFRRRSYRILYERLAPSSADRSNRVNSEIFLESQRSTGCARQHEGLLESQCQSLWTIEYISKFVEVVCDNLRLEELIQALYFTGHANIAQDLFRKSLLGQNQGCVIVVKRLDTRNKQSIEVYFRFLKRVVHNGKLEEPFKWLRKLARELKVRMERERDPQKRQYYADKYVAHLGAEIDAMAITFDKTLPDAEIFRDLKCLSDESSKPLISDIVYFGRRANALAIAGKFDEGETMVTGAHCCANFAGPCLEIANMIYIDVYFKLWQFEHSPSQQIQRELIFAGNKGLWALSEEDEDTRNLWTRMFLLRMIFCLLGIGNKANIINSYSVPTENILEAGKLLDAIKLEGIETRREMFYWVAKARYYQLENEIKECYESIEKAENLAVKGHFKELFNIQSFASVIKSMCRIEITLPKEPETDLALRSAAELSNVNESSRKYNDIKIENKSGHMDEKVHEIPLEHEDKDGTETESDFENTVCKLSEITTGDIMSDIDETDVKILEDSPHHSLTYSAILDDYASRDTEDDYQTFAFSIEITKDDEKSEQSENIKLDSCEKLDLNSLQKD</sequence>
<proteinExistence type="predicted"/>
<organism evidence="1 2">
    <name type="scientific">Pinctada imbricata</name>
    <name type="common">Atlantic pearl-oyster</name>
    <name type="synonym">Pinctada martensii</name>
    <dbReference type="NCBI Taxonomy" id="66713"/>
    <lineage>
        <taxon>Eukaryota</taxon>
        <taxon>Metazoa</taxon>
        <taxon>Spiralia</taxon>
        <taxon>Lophotrochozoa</taxon>
        <taxon>Mollusca</taxon>
        <taxon>Bivalvia</taxon>
        <taxon>Autobranchia</taxon>
        <taxon>Pteriomorphia</taxon>
        <taxon>Pterioida</taxon>
        <taxon>Pterioidea</taxon>
        <taxon>Pteriidae</taxon>
        <taxon>Pinctada</taxon>
    </lineage>
</organism>
<evidence type="ECO:0000313" key="1">
    <source>
        <dbReference type="EMBL" id="KAK3096124.1"/>
    </source>
</evidence>
<comment type="caution">
    <text evidence="1">The sequence shown here is derived from an EMBL/GenBank/DDBJ whole genome shotgun (WGS) entry which is preliminary data.</text>
</comment>
<protein>
    <submittedName>
        <fullName evidence="1">Uncharacterized protein</fullName>
    </submittedName>
</protein>
<evidence type="ECO:0000313" key="2">
    <source>
        <dbReference type="Proteomes" id="UP001186944"/>
    </source>
</evidence>
<accession>A0AA88Y1X6</accession>
<keyword evidence="2" id="KW-1185">Reference proteome</keyword>
<dbReference type="AlphaFoldDB" id="A0AA88Y1X6"/>
<name>A0AA88Y1X6_PINIB</name>
<gene>
    <name evidence="1" type="ORF">FSP39_023478</name>
</gene>
<reference evidence="1" key="1">
    <citation type="submission" date="2019-08" db="EMBL/GenBank/DDBJ databases">
        <title>The improved chromosome-level genome for the pearl oyster Pinctada fucata martensii using PacBio sequencing and Hi-C.</title>
        <authorList>
            <person name="Zheng Z."/>
        </authorList>
    </citation>
    <scope>NUCLEOTIDE SEQUENCE</scope>
    <source>
        <strain evidence="1">ZZ-2019</strain>
        <tissue evidence="1">Adductor muscle</tissue>
    </source>
</reference>
<dbReference type="EMBL" id="VSWD01000008">
    <property type="protein sequence ID" value="KAK3096124.1"/>
    <property type="molecule type" value="Genomic_DNA"/>
</dbReference>